<dbReference type="EMBL" id="JBGBPQ010000024">
    <property type="protein sequence ID" value="KAL1499819.1"/>
    <property type="molecule type" value="Genomic_DNA"/>
</dbReference>
<dbReference type="Gene3D" id="3.90.1640.20">
    <property type="entry name" value="TON_0340"/>
    <property type="match status" value="1"/>
</dbReference>
<evidence type="ECO:0000259" key="1">
    <source>
        <dbReference type="Pfam" id="PF14336"/>
    </source>
</evidence>
<gene>
    <name evidence="2" type="ORF">AB1Y20_012504</name>
</gene>
<evidence type="ECO:0000313" key="2">
    <source>
        <dbReference type="EMBL" id="KAL1499819.1"/>
    </source>
</evidence>
<dbReference type="PANTHER" id="PTHR32022">
    <property type="entry name" value="D-GLUTAMATE CYCLASE, MITOCHONDRIAL"/>
    <property type="match status" value="1"/>
</dbReference>
<dbReference type="Proteomes" id="UP001515480">
    <property type="component" value="Unassembled WGS sequence"/>
</dbReference>
<proteinExistence type="predicted"/>
<sequence>MRRSLAVCAPSAPSVEVIGFPSAERWTAEDDARLARLGGASSSLVCIERAGEASDGVCRTMRGLPMGAALLGHLSRLLDAAAVESVAIGDGGNELGMGALYEEICAAIPNGPLIGCSRAADVAVVASVSNWGGHALSCALALLAWDQGASSPIIDGLQGSADNARAFLGATVHTVEISRQVLHAVCEAGAVDGITRAANGDVDGLPLALQLEILDELLEIARVAMEESPRGAASP</sequence>
<accession>A0AB34II23</accession>
<dbReference type="AlphaFoldDB" id="A0AB34II23"/>
<feature type="domain" description="D-glutamate cyclase-like C-terminal" evidence="1">
    <location>
        <begin position="42"/>
        <end position="217"/>
    </location>
</feature>
<organism evidence="2 3">
    <name type="scientific">Prymnesium parvum</name>
    <name type="common">Toxic golden alga</name>
    <dbReference type="NCBI Taxonomy" id="97485"/>
    <lineage>
        <taxon>Eukaryota</taxon>
        <taxon>Haptista</taxon>
        <taxon>Haptophyta</taxon>
        <taxon>Prymnesiophyceae</taxon>
        <taxon>Prymnesiales</taxon>
        <taxon>Prymnesiaceae</taxon>
        <taxon>Prymnesium</taxon>
    </lineage>
</organism>
<dbReference type="Pfam" id="PF14336">
    <property type="entry name" value="GLUCM-like_C"/>
    <property type="match status" value="1"/>
</dbReference>
<protein>
    <recommendedName>
        <fullName evidence="1">D-glutamate cyclase-like C-terminal domain-containing protein</fullName>
    </recommendedName>
</protein>
<evidence type="ECO:0000313" key="3">
    <source>
        <dbReference type="Proteomes" id="UP001515480"/>
    </source>
</evidence>
<name>A0AB34II23_PRYPA</name>
<reference evidence="2 3" key="1">
    <citation type="journal article" date="2024" name="Science">
        <title>Giant polyketide synthase enzymes in the biosynthesis of giant marine polyether toxins.</title>
        <authorList>
            <person name="Fallon T.R."/>
            <person name="Shende V.V."/>
            <person name="Wierzbicki I.H."/>
            <person name="Pendleton A.L."/>
            <person name="Watervoot N.F."/>
            <person name="Auber R.P."/>
            <person name="Gonzalez D.J."/>
            <person name="Wisecaver J.H."/>
            <person name="Moore B.S."/>
        </authorList>
    </citation>
    <scope>NUCLEOTIDE SEQUENCE [LARGE SCALE GENOMIC DNA]</scope>
    <source>
        <strain evidence="2 3">12B1</strain>
    </source>
</reference>
<keyword evidence="3" id="KW-1185">Reference proteome</keyword>
<dbReference type="PANTHER" id="PTHR32022:SF10">
    <property type="entry name" value="D-GLUTAMATE CYCLASE, MITOCHONDRIAL"/>
    <property type="match status" value="1"/>
</dbReference>
<comment type="caution">
    <text evidence="2">The sequence shown here is derived from an EMBL/GenBank/DDBJ whole genome shotgun (WGS) entry which is preliminary data.</text>
</comment>
<dbReference type="InterPro" id="IPR025504">
    <property type="entry name" value="GLUCM_C"/>
</dbReference>